<dbReference type="Gene3D" id="3.40.50.2300">
    <property type="match status" value="1"/>
</dbReference>
<dbReference type="CDD" id="cd16432">
    <property type="entry name" value="CheB_Rec"/>
    <property type="match status" value="1"/>
</dbReference>
<dbReference type="SUPFAM" id="SSF52738">
    <property type="entry name" value="Methylesterase CheB, C-terminal domain"/>
    <property type="match status" value="1"/>
</dbReference>
<dbReference type="InterPro" id="IPR008248">
    <property type="entry name" value="CheB-like"/>
</dbReference>
<evidence type="ECO:0000256" key="2">
    <source>
        <dbReference type="ARBA" id="ARBA00022801"/>
    </source>
</evidence>
<evidence type="ECO:0000256" key="4">
    <source>
        <dbReference type="ARBA" id="ARBA00048267"/>
    </source>
</evidence>
<dbReference type="GO" id="GO:0008984">
    <property type="term" value="F:protein-glutamate methylesterase activity"/>
    <property type="evidence" value="ECO:0007669"/>
    <property type="project" value="UniProtKB-EC"/>
</dbReference>
<dbReference type="GO" id="GO:0005737">
    <property type="term" value="C:cytoplasm"/>
    <property type="evidence" value="ECO:0007669"/>
    <property type="project" value="InterPro"/>
</dbReference>
<feature type="active site" evidence="5">
    <location>
        <position position="297"/>
    </location>
</feature>
<dbReference type="EMBL" id="QWLV01000009">
    <property type="protein sequence ID" value="RHW16560.1"/>
    <property type="molecule type" value="Genomic_DNA"/>
</dbReference>
<keyword evidence="10" id="KW-1185">Reference proteome</keyword>
<evidence type="ECO:0000313" key="10">
    <source>
        <dbReference type="Proteomes" id="UP000266693"/>
    </source>
</evidence>
<protein>
    <recommendedName>
        <fullName evidence="3">protein-glutamate methylesterase</fullName>
        <ecNumber evidence="3">3.1.1.61</ecNumber>
    </recommendedName>
</protein>
<dbReference type="PROSITE" id="PS50110">
    <property type="entry name" value="RESPONSE_REGULATORY"/>
    <property type="match status" value="1"/>
</dbReference>
<evidence type="ECO:0000256" key="3">
    <source>
        <dbReference type="ARBA" id="ARBA00039140"/>
    </source>
</evidence>
<evidence type="ECO:0000256" key="1">
    <source>
        <dbReference type="ARBA" id="ARBA00022500"/>
    </source>
</evidence>
<dbReference type="InterPro" id="IPR000673">
    <property type="entry name" value="Sig_transdc_resp-reg_Me-estase"/>
</dbReference>
<proteinExistence type="predicted"/>
<feature type="modified residue" description="4-aspartylphosphate" evidence="6">
    <location>
        <position position="69"/>
    </location>
</feature>
<dbReference type="GO" id="GO:0000156">
    <property type="term" value="F:phosphorelay response regulator activity"/>
    <property type="evidence" value="ECO:0007669"/>
    <property type="project" value="InterPro"/>
</dbReference>
<sequence length="353" mass="35865">MLSPRAVEPESVVLPETRVLIVDDSAVARAVFARICAECPGVAIVGSLCDASAALSFLARERVDLILLDIDMPGTDGLSALPDLLAAAEGARIIVVSASCEEGGAAAVQAMALGAADTLAKPAPGSFGTGFSTQLADRIARLANDTGNVVSATPEAEPETSLKPFDVIAISASTGGIHALSQLLRAVPRDLTTPILVTQHLPPSFMPYFAAQLSLLAGRPSTVATDRQPVLPGRVYVAPGDAHMTVAKSADGEVQLRLQRLRAASGCMPSADPMLASLAKVYGAQALAITLSGMGRDGAMGAAALAETGAQILVQDAESSVIWGMPGAVARAGHATAVLPPDRIGALIAGAVR</sequence>
<dbReference type="GO" id="GO:0006935">
    <property type="term" value="P:chemotaxis"/>
    <property type="evidence" value="ECO:0007669"/>
    <property type="project" value="UniProtKB-UniRule"/>
</dbReference>
<keyword evidence="1 5" id="KW-0145">Chemotaxis</keyword>
<dbReference type="OrthoDB" id="9793421at2"/>
<dbReference type="PANTHER" id="PTHR42872:SF3">
    <property type="entry name" value="PROTEIN-GLUTAMATE METHYLESTERASE_PROTEIN-GLUTAMINE GLUTAMINASE 1"/>
    <property type="match status" value="1"/>
</dbReference>
<dbReference type="Pfam" id="PF00072">
    <property type="entry name" value="Response_reg"/>
    <property type="match status" value="1"/>
</dbReference>
<accession>A0A396RK54</accession>
<dbReference type="Pfam" id="PF01339">
    <property type="entry name" value="CheB_methylest"/>
    <property type="match status" value="1"/>
</dbReference>
<dbReference type="EC" id="3.1.1.61" evidence="3"/>
<dbReference type="AlphaFoldDB" id="A0A396RK54"/>
<dbReference type="SMART" id="SM00448">
    <property type="entry name" value="REC"/>
    <property type="match status" value="1"/>
</dbReference>
<dbReference type="SUPFAM" id="SSF52172">
    <property type="entry name" value="CheY-like"/>
    <property type="match status" value="1"/>
</dbReference>
<evidence type="ECO:0000259" key="7">
    <source>
        <dbReference type="PROSITE" id="PS50110"/>
    </source>
</evidence>
<feature type="active site" evidence="5">
    <location>
        <position position="200"/>
    </location>
</feature>
<dbReference type="PIRSF" id="PIRSF000876">
    <property type="entry name" value="RR_chemtxs_CheB"/>
    <property type="match status" value="1"/>
</dbReference>
<dbReference type="PROSITE" id="PS50122">
    <property type="entry name" value="CHEB"/>
    <property type="match status" value="1"/>
</dbReference>
<dbReference type="InterPro" id="IPR011006">
    <property type="entry name" value="CheY-like_superfamily"/>
</dbReference>
<evidence type="ECO:0000256" key="5">
    <source>
        <dbReference type="PROSITE-ProRule" id="PRU00050"/>
    </source>
</evidence>
<reference evidence="9 10" key="1">
    <citation type="submission" date="2018-08" db="EMBL/GenBank/DDBJ databases">
        <title>The multiple taxonomic identification of Sphingomonas gilva.</title>
        <authorList>
            <person name="Zhu D."/>
            <person name="Zheng S."/>
        </authorList>
    </citation>
    <scope>NUCLEOTIDE SEQUENCE [LARGE SCALE GENOMIC DNA]</scope>
    <source>
        <strain evidence="9 10">ZDH117</strain>
    </source>
</reference>
<organism evidence="9 10">
    <name type="scientific">Sphingomonas gilva</name>
    <dbReference type="NCBI Taxonomy" id="2305907"/>
    <lineage>
        <taxon>Bacteria</taxon>
        <taxon>Pseudomonadati</taxon>
        <taxon>Pseudomonadota</taxon>
        <taxon>Alphaproteobacteria</taxon>
        <taxon>Sphingomonadales</taxon>
        <taxon>Sphingomonadaceae</taxon>
        <taxon>Sphingomonas</taxon>
    </lineage>
</organism>
<dbReference type="PANTHER" id="PTHR42872">
    <property type="entry name" value="PROTEIN-GLUTAMATE METHYLESTERASE/PROTEIN-GLUTAMINE GLUTAMINASE"/>
    <property type="match status" value="1"/>
</dbReference>
<feature type="domain" description="Response regulatory" evidence="7">
    <location>
        <begin position="18"/>
        <end position="136"/>
    </location>
</feature>
<feature type="domain" description="CheB-type methylesterase" evidence="8">
    <location>
        <begin position="164"/>
        <end position="353"/>
    </location>
</feature>
<keyword evidence="6" id="KW-0597">Phosphoprotein</keyword>
<evidence type="ECO:0000256" key="6">
    <source>
        <dbReference type="PROSITE-ProRule" id="PRU00169"/>
    </source>
</evidence>
<dbReference type="CDD" id="cd17541">
    <property type="entry name" value="REC_CheB-like"/>
    <property type="match status" value="1"/>
</dbReference>
<evidence type="ECO:0000313" key="9">
    <source>
        <dbReference type="EMBL" id="RHW16560.1"/>
    </source>
</evidence>
<comment type="caution">
    <text evidence="9">The sequence shown here is derived from an EMBL/GenBank/DDBJ whole genome shotgun (WGS) entry which is preliminary data.</text>
</comment>
<keyword evidence="2 5" id="KW-0378">Hydrolase</keyword>
<feature type="active site" evidence="5">
    <location>
        <position position="173"/>
    </location>
</feature>
<dbReference type="InterPro" id="IPR035909">
    <property type="entry name" value="CheB_C"/>
</dbReference>
<evidence type="ECO:0000259" key="8">
    <source>
        <dbReference type="PROSITE" id="PS50122"/>
    </source>
</evidence>
<dbReference type="InterPro" id="IPR001789">
    <property type="entry name" value="Sig_transdc_resp-reg_receiver"/>
</dbReference>
<dbReference type="Proteomes" id="UP000266693">
    <property type="component" value="Unassembled WGS sequence"/>
</dbReference>
<comment type="catalytic activity">
    <reaction evidence="4">
        <text>[protein]-L-glutamate 5-O-methyl ester + H2O = L-glutamyl-[protein] + methanol + H(+)</text>
        <dbReference type="Rhea" id="RHEA:23236"/>
        <dbReference type="Rhea" id="RHEA-COMP:10208"/>
        <dbReference type="Rhea" id="RHEA-COMP:10311"/>
        <dbReference type="ChEBI" id="CHEBI:15377"/>
        <dbReference type="ChEBI" id="CHEBI:15378"/>
        <dbReference type="ChEBI" id="CHEBI:17790"/>
        <dbReference type="ChEBI" id="CHEBI:29973"/>
        <dbReference type="ChEBI" id="CHEBI:82795"/>
        <dbReference type="EC" id="3.1.1.61"/>
    </reaction>
</comment>
<gene>
    <name evidence="9" type="ORF">D1610_15475</name>
</gene>
<dbReference type="Gene3D" id="3.40.50.180">
    <property type="entry name" value="Methylesterase CheB, C-terminal domain"/>
    <property type="match status" value="1"/>
</dbReference>
<name>A0A396RK54_9SPHN</name>